<evidence type="ECO:0000313" key="2">
    <source>
        <dbReference type="EMBL" id="KTD84469.1"/>
    </source>
</evidence>
<dbReference type="OrthoDB" id="3806873at2"/>
<evidence type="ECO:0000313" key="3">
    <source>
        <dbReference type="Proteomes" id="UP000054709"/>
    </source>
</evidence>
<organism evidence="2 3">
    <name type="scientific">Paenibacillus etheri</name>
    <dbReference type="NCBI Taxonomy" id="1306852"/>
    <lineage>
        <taxon>Bacteria</taxon>
        <taxon>Bacillati</taxon>
        <taxon>Bacillota</taxon>
        <taxon>Bacilli</taxon>
        <taxon>Bacillales</taxon>
        <taxon>Paenibacillaceae</taxon>
        <taxon>Paenibacillus</taxon>
    </lineage>
</organism>
<dbReference type="PANTHER" id="PTHR21310">
    <property type="entry name" value="AMINOGLYCOSIDE PHOSPHOTRANSFERASE-RELATED-RELATED"/>
    <property type="match status" value="1"/>
</dbReference>
<dbReference type="EMBL" id="LCZJ02000034">
    <property type="protein sequence ID" value="KTD84469.1"/>
    <property type="molecule type" value="Genomic_DNA"/>
</dbReference>
<dbReference type="SUPFAM" id="SSF56112">
    <property type="entry name" value="Protein kinase-like (PK-like)"/>
    <property type="match status" value="1"/>
</dbReference>
<proteinExistence type="predicted"/>
<dbReference type="InterPro" id="IPR051678">
    <property type="entry name" value="AGP_Transferase"/>
</dbReference>
<dbReference type="InterPro" id="IPR002575">
    <property type="entry name" value="Aminoglycoside_PTrfase"/>
</dbReference>
<dbReference type="Gene3D" id="3.30.200.20">
    <property type="entry name" value="Phosphorylase Kinase, domain 1"/>
    <property type="match status" value="1"/>
</dbReference>
<dbReference type="AlphaFoldDB" id="A0A0W1AT40"/>
<evidence type="ECO:0000259" key="1">
    <source>
        <dbReference type="Pfam" id="PF01636"/>
    </source>
</evidence>
<dbReference type="CDD" id="cd05155">
    <property type="entry name" value="APH_ChoK_like_1"/>
    <property type="match status" value="1"/>
</dbReference>
<name>A0A0W1AT40_9BACL</name>
<dbReference type="InterPro" id="IPR011009">
    <property type="entry name" value="Kinase-like_dom_sf"/>
</dbReference>
<dbReference type="GO" id="GO:0016740">
    <property type="term" value="F:transferase activity"/>
    <property type="evidence" value="ECO:0007669"/>
    <property type="project" value="UniProtKB-KW"/>
</dbReference>
<keyword evidence="3" id="KW-1185">Reference proteome</keyword>
<reference evidence="2 3" key="1">
    <citation type="journal article" date="2015" name="Int. Biodeterior. Biodegradation">
        <title>Physiological and genetic screening methods for the isolation of methyl tert-butyl ether-degrading bacteria for bioremediation purposes.</title>
        <authorList>
            <person name="Guisado I.M."/>
            <person name="Purswani J."/>
            <person name="Gonzalez Lopez J."/>
            <person name="Pozo C."/>
        </authorList>
    </citation>
    <scope>NUCLEOTIDE SEQUENCE [LARGE SCALE GENOMIC DNA]</scope>
    <source>
        <strain evidence="2 3">SH7</strain>
    </source>
</reference>
<dbReference type="Proteomes" id="UP000054709">
    <property type="component" value="Unassembled WGS sequence"/>
</dbReference>
<dbReference type="Pfam" id="PF01636">
    <property type="entry name" value="APH"/>
    <property type="match status" value="1"/>
</dbReference>
<accession>A0A0W1AT40</accession>
<dbReference type="Gene3D" id="3.90.1200.10">
    <property type="match status" value="1"/>
</dbReference>
<gene>
    <name evidence="2" type="ORF">UQ64_26125</name>
</gene>
<sequence length="292" mass="33251">MNTITVELVARLIKEQFPEWSDLEIRPVKFSGNDNRTFHLGEHMSVRLPSAAAYAPQVEKEQLWLPILSKELTLPIQIPLAKGKPNEEYPLPWSINKWVEGETLTYQNINDLNQFARDLGAFLIELQSIDASGGPLAGEHNFYRGGSLAVYDEESRHAIEHNKDIFKEDLLREIWELALDSKWNSKPVWVHGDIAPGNLLVQDGKLCAVIDFGILGVGDPACDAAMAWTFFDEDSRKVFKDVLQMDEETWNRARGWALWKALITYNGNRYSKPKVARESLNIINLIADDFEL</sequence>
<dbReference type="PANTHER" id="PTHR21310:SF42">
    <property type="entry name" value="BIFUNCTIONAL AAC_APH"/>
    <property type="match status" value="1"/>
</dbReference>
<dbReference type="RefSeq" id="WP_060625790.1">
    <property type="nucleotide sequence ID" value="NZ_LCZJ02000034.1"/>
</dbReference>
<comment type="caution">
    <text evidence="2">The sequence shown here is derived from an EMBL/GenBank/DDBJ whole genome shotgun (WGS) entry which is preliminary data.</text>
</comment>
<feature type="domain" description="Aminoglycoside phosphotransferase" evidence="1">
    <location>
        <begin position="27"/>
        <end position="256"/>
    </location>
</feature>
<protein>
    <submittedName>
        <fullName evidence="2">Acetyltransferase</fullName>
    </submittedName>
</protein>